<dbReference type="GO" id="GO:0005524">
    <property type="term" value="F:ATP binding"/>
    <property type="evidence" value="ECO:0007669"/>
    <property type="project" value="UniProtKB-UniRule"/>
</dbReference>
<dbReference type="PROSITE" id="PS00107">
    <property type="entry name" value="PROTEIN_KINASE_ATP"/>
    <property type="match status" value="1"/>
</dbReference>
<dbReference type="EMBL" id="MCGO01000005">
    <property type="protein sequence ID" value="ORY51553.1"/>
    <property type="molecule type" value="Genomic_DNA"/>
</dbReference>
<keyword evidence="5" id="KW-0808">Transferase</keyword>
<dbReference type="Proteomes" id="UP000193642">
    <property type="component" value="Unassembled WGS sequence"/>
</dbReference>
<feature type="binding site" evidence="3">
    <location>
        <position position="48"/>
    </location>
    <ligand>
        <name>ATP</name>
        <dbReference type="ChEBI" id="CHEBI:30616"/>
    </ligand>
</feature>
<dbReference type="InterPro" id="IPR050108">
    <property type="entry name" value="CDK"/>
</dbReference>
<reference evidence="5 6" key="1">
    <citation type="submission" date="2016-07" db="EMBL/GenBank/DDBJ databases">
        <title>Pervasive Adenine N6-methylation of Active Genes in Fungi.</title>
        <authorList>
            <consortium name="DOE Joint Genome Institute"/>
            <person name="Mondo S.J."/>
            <person name="Dannebaum R.O."/>
            <person name="Kuo R.C."/>
            <person name="Labutti K."/>
            <person name="Haridas S."/>
            <person name="Kuo A."/>
            <person name="Salamov A."/>
            <person name="Ahrendt S.R."/>
            <person name="Lipzen A."/>
            <person name="Sullivan W."/>
            <person name="Andreopoulos W.B."/>
            <person name="Clum A."/>
            <person name="Lindquist E."/>
            <person name="Daum C."/>
            <person name="Ramamoorthy G.K."/>
            <person name="Gryganskyi A."/>
            <person name="Culley D."/>
            <person name="Magnuson J.K."/>
            <person name="James T.Y."/>
            <person name="O'Malley M.A."/>
            <person name="Stajich J.E."/>
            <person name="Spatafora J.W."/>
            <person name="Visel A."/>
            <person name="Grigoriev I.V."/>
        </authorList>
    </citation>
    <scope>NUCLEOTIDE SEQUENCE [LARGE SCALE GENOMIC DNA]</scope>
    <source>
        <strain evidence="5 6">JEL800</strain>
    </source>
</reference>
<feature type="domain" description="Protein kinase" evidence="4">
    <location>
        <begin position="19"/>
        <end position="355"/>
    </location>
</feature>
<dbReference type="GO" id="GO:0005634">
    <property type="term" value="C:nucleus"/>
    <property type="evidence" value="ECO:0007669"/>
    <property type="project" value="TreeGrafter"/>
</dbReference>
<dbReference type="Pfam" id="PF00069">
    <property type="entry name" value="Pkinase"/>
    <property type="match status" value="2"/>
</dbReference>
<dbReference type="PANTHER" id="PTHR24056">
    <property type="entry name" value="CELL DIVISION PROTEIN KINASE"/>
    <property type="match status" value="1"/>
</dbReference>
<dbReference type="AlphaFoldDB" id="A0A1Y2CWZ5"/>
<keyword evidence="5" id="KW-0418">Kinase</keyword>
<evidence type="ECO:0000313" key="6">
    <source>
        <dbReference type="Proteomes" id="UP000193642"/>
    </source>
</evidence>
<dbReference type="InterPro" id="IPR000719">
    <property type="entry name" value="Prot_kinase_dom"/>
</dbReference>
<dbReference type="GO" id="GO:0004674">
    <property type="term" value="F:protein serine/threonine kinase activity"/>
    <property type="evidence" value="ECO:0007669"/>
    <property type="project" value="TreeGrafter"/>
</dbReference>
<accession>A0A1Y2CWZ5</accession>
<dbReference type="InterPro" id="IPR011009">
    <property type="entry name" value="Kinase-like_dom_sf"/>
</dbReference>
<proteinExistence type="predicted"/>
<keyword evidence="1 3" id="KW-0547">Nucleotide-binding</keyword>
<dbReference type="STRING" id="329046.A0A1Y2CWZ5"/>
<dbReference type="InterPro" id="IPR017441">
    <property type="entry name" value="Protein_kinase_ATP_BS"/>
</dbReference>
<evidence type="ECO:0000256" key="3">
    <source>
        <dbReference type="PROSITE-ProRule" id="PRU10141"/>
    </source>
</evidence>
<name>A0A1Y2CWZ5_9FUNG</name>
<sequence>MNFKLHTFNGVQYALPEPLTPVKVLGSGTFGLVIRATSPHYETPVAIKIIRDTLGTAKEKANAFREIDILKTVRHQNIILIQDSFIFGQNVYIQTESLDSDLKMVLDSELIISEPNMLKMMKQIVSAVAYLHGICIMNRDLKPANILVDISTFHVKLCDFGSARLFPMRSRPNSPLATSPPHPVPCFPDELLEIPFDDAFSLKVPTSELILPKPVLEPFPSELTREIETLWYRAPEILFGERMYTVSVDLWALGCVLVEIALRKPLFAGDTDQEQMTLILHAFKLNYLPQTDWDFLSSYFRNACRTDLNDVLVGKGLKMRMGIDFLDVVLRFLQFIPSERLSAVNALEFRLFRHE</sequence>
<dbReference type="PROSITE" id="PS50011">
    <property type="entry name" value="PROTEIN_KINASE_DOM"/>
    <property type="match status" value="1"/>
</dbReference>
<dbReference type="SUPFAM" id="SSF56112">
    <property type="entry name" value="Protein kinase-like (PK-like)"/>
    <property type="match status" value="1"/>
</dbReference>
<evidence type="ECO:0000313" key="5">
    <source>
        <dbReference type="EMBL" id="ORY51553.1"/>
    </source>
</evidence>
<dbReference type="OrthoDB" id="192887at2759"/>
<dbReference type="SMART" id="SM00220">
    <property type="entry name" value="S_TKc"/>
    <property type="match status" value="1"/>
</dbReference>
<keyword evidence="6" id="KW-1185">Reference proteome</keyword>
<keyword evidence="2 3" id="KW-0067">ATP-binding</keyword>
<protein>
    <submittedName>
        <fullName evidence="5">Kinase-like protein</fullName>
    </submittedName>
</protein>
<comment type="caution">
    <text evidence="5">The sequence shown here is derived from an EMBL/GenBank/DDBJ whole genome shotgun (WGS) entry which is preliminary data.</text>
</comment>
<evidence type="ECO:0000256" key="1">
    <source>
        <dbReference type="ARBA" id="ARBA00022741"/>
    </source>
</evidence>
<dbReference type="Gene3D" id="3.30.200.20">
    <property type="entry name" value="Phosphorylase Kinase, domain 1"/>
    <property type="match status" value="1"/>
</dbReference>
<evidence type="ECO:0000256" key="2">
    <source>
        <dbReference type="ARBA" id="ARBA00022840"/>
    </source>
</evidence>
<dbReference type="Gene3D" id="1.10.510.10">
    <property type="entry name" value="Transferase(Phosphotransferase) domain 1"/>
    <property type="match status" value="1"/>
</dbReference>
<gene>
    <name evidence="5" type="ORF">BCR33DRAFT_712585</name>
</gene>
<evidence type="ECO:0000259" key="4">
    <source>
        <dbReference type="PROSITE" id="PS50011"/>
    </source>
</evidence>
<organism evidence="5 6">
    <name type="scientific">Rhizoclosmatium globosum</name>
    <dbReference type="NCBI Taxonomy" id="329046"/>
    <lineage>
        <taxon>Eukaryota</taxon>
        <taxon>Fungi</taxon>
        <taxon>Fungi incertae sedis</taxon>
        <taxon>Chytridiomycota</taxon>
        <taxon>Chytridiomycota incertae sedis</taxon>
        <taxon>Chytridiomycetes</taxon>
        <taxon>Chytridiales</taxon>
        <taxon>Chytriomycetaceae</taxon>
        <taxon>Rhizoclosmatium</taxon>
    </lineage>
</organism>